<evidence type="ECO:0000259" key="2">
    <source>
        <dbReference type="SMART" id="SM00460"/>
    </source>
</evidence>
<dbReference type="InterPro" id="IPR002931">
    <property type="entry name" value="Transglutaminase-like"/>
</dbReference>
<evidence type="ECO:0000256" key="1">
    <source>
        <dbReference type="SAM" id="Phobius"/>
    </source>
</evidence>
<keyword evidence="1" id="KW-0812">Transmembrane</keyword>
<protein>
    <submittedName>
        <fullName evidence="3">DUF3488 and transglutaminase-like domain-containing protein</fullName>
    </submittedName>
</protein>
<dbReference type="Proteomes" id="UP000832011">
    <property type="component" value="Chromosome"/>
</dbReference>
<dbReference type="InterPro" id="IPR038765">
    <property type="entry name" value="Papain-like_cys_pep_sf"/>
</dbReference>
<dbReference type="Pfam" id="PF11992">
    <property type="entry name" value="TgpA_N"/>
    <property type="match status" value="1"/>
</dbReference>
<sequence>MSILSQWQTQQPSSKYAQVMALLTLLWIALPLLQQLPLGVSLLFGVLMLVRLLLTMVGIGGLPTWLNIVLMFVAAAAVYGQLQTIFGQEGGVSLLLLMAVIKSFEGKTTRDWQVLLVAALFLVAGALLFQQSLQIGIWLVLSLLLIFSSLCLLNGMSWQFAWRNTLWALGLSLPLMVALFLLVPRFPEPLWRLPTQQNTSKTGVSTELTMGDMAQVIESNELAFNVSFKQGVLPQPNQLYWRVMVMNEFDGNTWRAATQQTMLQDALRISGKPLDYEITLQDFEGHIPALEQVTQLDESMQLRENQVIVAKRPYAQLRKVALQSVLSPTIPERLSQGQTRHWLSLPAHGNLRSRDLARTWRSSSQDEAEVVAKALDFFKTKGFAYSLSPGKLQQNGDQIDQFLFDSKVGFCEHYASSFVVLMRAAGVPARVVTGYLGGTYNDNGQFLQVRGKEAHAWAEVWLPSKQAWVRIDPTAVVSTTRIDDGINAALPEQMGAVEGMLPASLQKWMASSQFYWQQWVVNYDADNQQALFARLGMGALTVTKWLLVALVVLCVTIAPVWWWWRRQYRQRIEPLSAGFMLIKQFFFEEDSDERWHYGAQDMQQWLQTQQLLTPTWQKLLQQYNNLRYAQNQAPADQSWQWYRQVKKALKATKR</sequence>
<feature type="transmembrane region" description="Helical" evidence="1">
    <location>
        <begin position="112"/>
        <end position="129"/>
    </location>
</feature>
<evidence type="ECO:0000313" key="3">
    <source>
        <dbReference type="EMBL" id="UOO88874.1"/>
    </source>
</evidence>
<keyword evidence="1" id="KW-1133">Transmembrane helix</keyword>
<reference evidence="3 4" key="1">
    <citation type="journal article" date="2022" name="Res Sq">
        <title>Evolution of multicellular longitudinally dividing oral cavity symbionts (Neisseriaceae).</title>
        <authorList>
            <person name="Nyongesa S."/>
            <person name="Weber P."/>
            <person name="Bernet E."/>
            <person name="Pullido F."/>
            <person name="Nieckarz M."/>
            <person name="Delaby M."/>
            <person name="Nieves C."/>
            <person name="Viehboeck T."/>
            <person name="Krause N."/>
            <person name="Rivera-Millot A."/>
            <person name="Nakamura A."/>
            <person name="Vischer N."/>
            <person name="VanNieuwenhze M."/>
            <person name="Brun Y."/>
            <person name="Cava F."/>
            <person name="Bulgheresi S."/>
            <person name="Veyrier F."/>
        </authorList>
    </citation>
    <scope>NUCLEOTIDE SEQUENCE [LARGE SCALE GENOMIC DNA]</scope>
    <source>
        <strain evidence="3 4">SN4</strain>
    </source>
</reference>
<feature type="transmembrane region" description="Helical" evidence="1">
    <location>
        <begin position="68"/>
        <end position="100"/>
    </location>
</feature>
<gene>
    <name evidence="3" type="ORF">LVJ82_15665</name>
</gene>
<dbReference type="PANTHER" id="PTHR42736">
    <property type="entry name" value="PROTEIN-GLUTAMINE GAMMA-GLUTAMYLTRANSFERASE"/>
    <property type="match status" value="1"/>
</dbReference>
<dbReference type="InterPro" id="IPR052901">
    <property type="entry name" value="Bact_TGase-like"/>
</dbReference>
<accession>A0ABY4E036</accession>
<dbReference type="SMART" id="SM00460">
    <property type="entry name" value="TGc"/>
    <property type="match status" value="1"/>
</dbReference>
<proteinExistence type="predicted"/>
<dbReference type="RefSeq" id="WP_058357442.1">
    <property type="nucleotide sequence ID" value="NZ_CABKVG010000010.1"/>
</dbReference>
<name>A0ABY4E036_9NEIS</name>
<dbReference type="PANTHER" id="PTHR42736:SF1">
    <property type="entry name" value="PROTEIN-GLUTAMINE GAMMA-GLUTAMYLTRANSFERASE"/>
    <property type="match status" value="1"/>
</dbReference>
<feature type="transmembrane region" description="Helical" evidence="1">
    <location>
        <begin position="135"/>
        <end position="153"/>
    </location>
</feature>
<dbReference type="SUPFAM" id="SSF54001">
    <property type="entry name" value="Cysteine proteinases"/>
    <property type="match status" value="1"/>
</dbReference>
<dbReference type="Gene3D" id="3.10.620.30">
    <property type="match status" value="1"/>
</dbReference>
<dbReference type="EMBL" id="CP091511">
    <property type="protein sequence ID" value="UOO88874.1"/>
    <property type="molecule type" value="Genomic_DNA"/>
</dbReference>
<keyword evidence="1" id="KW-0472">Membrane</keyword>
<dbReference type="InterPro" id="IPR021878">
    <property type="entry name" value="TgpA_N"/>
</dbReference>
<feature type="domain" description="Transglutaminase-like" evidence="2">
    <location>
        <begin position="403"/>
        <end position="475"/>
    </location>
</feature>
<feature type="transmembrane region" description="Helical" evidence="1">
    <location>
        <begin position="165"/>
        <end position="183"/>
    </location>
</feature>
<feature type="transmembrane region" description="Helical" evidence="1">
    <location>
        <begin position="545"/>
        <end position="564"/>
    </location>
</feature>
<dbReference type="Pfam" id="PF01841">
    <property type="entry name" value="Transglut_core"/>
    <property type="match status" value="1"/>
</dbReference>
<keyword evidence="4" id="KW-1185">Reference proteome</keyword>
<organism evidence="3 4">
    <name type="scientific">Vitreoscilla massiliensis</name>
    <dbReference type="NCBI Taxonomy" id="1689272"/>
    <lineage>
        <taxon>Bacteria</taxon>
        <taxon>Pseudomonadati</taxon>
        <taxon>Pseudomonadota</taxon>
        <taxon>Betaproteobacteria</taxon>
        <taxon>Neisseriales</taxon>
        <taxon>Neisseriaceae</taxon>
        <taxon>Vitreoscilla</taxon>
    </lineage>
</organism>
<evidence type="ECO:0000313" key="4">
    <source>
        <dbReference type="Proteomes" id="UP000832011"/>
    </source>
</evidence>